<gene>
    <name evidence="2" type="ORF">PSON_ATCC_30995.1.T0070039</name>
</gene>
<sequence>MDSKENYFNIKQITESFKNVKKYSQHSNTILDMFLDIIQKLDKSSKDYLSKVIPIDDDKQTLSQVDNIIIINYFKQIVIYLIKTKVELEEKTQLQESQSQYESLIQKLEADIRQHIRIEQQLRIYTETLQQKIDDFIIEREQQNQIIKEYEQQIKQKNKDIVIYQSEIRKVINSNQSKQQKLITEPILEDHQTIYQVNKLNLTNYTHHRKNSQLNDDKSAANNSKYHQQKNLNSTVTKTHQKKYQFERYLLQIMLRPKPLNNLHQFDNHVLYHIHIQKLKLKSVIGVTVKIANKCQKIKQNDFTLQNILYYIYQVNTIIFIEFQIKIGFSQINDVLRNETIYFRKSNLLRKATNSQNKLFRKGLIQDSLNDPTHPINSIIKNEDAFVPYLHERNSLGRLIKKPNLSSNREITNKQLVKSSLKLPRNQKICTFLQSEPPNSNRSYGQKTKTQSTADSFYSFFTFNKYNPNFLLKSKNSEPFSFKKSFYQKQL</sequence>
<evidence type="ECO:0000313" key="2">
    <source>
        <dbReference type="EMBL" id="CAD8052844.1"/>
    </source>
</evidence>
<reference evidence="2" key="1">
    <citation type="submission" date="2021-01" db="EMBL/GenBank/DDBJ databases">
        <authorList>
            <consortium name="Genoscope - CEA"/>
            <person name="William W."/>
        </authorList>
    </citation>
    <scope>NUCLEOTIDE SEQUENCE</scope>
</reference>
<dbReference type="AlphaFoldDB" id="A0A8S1KPA0"/>
<dbReference type="EMBL" id="CAJJDN010000007">
    <property type="protein sequence ID" value="CAD8052844.1"/>
    <property type="molecule type" value="Genomic_DNA"/>
</dbReference>
<accession>A0A8S1KPA0</accession>
<proteinExistence type="predicted"/>
<comment type="caution">
    <text evidence="2">The sequence shown here is derived from an EMBL/GenBank/DDBJ whole genome shotgun (WGS) entry which is preliminary data.</text>
</comment>
<name>A0A8S1KPA0_9CILI</name>
<protein>
    <submittedName>
        <fullName evidence="2">Uncharacterized protein</fullName>
    </submittedName>
</protein>
<organism evidence="2 3">
    <name type="scientific">Paramecium sonneborni</name>
    <dbReference type="NCBI Taxonomy" id="65129"/>
    <lineage>
        <taxon>Eukaryota</taxon>
        <taxon>Sar</taxon>
        <taxon>Alveolata</taxon>
        <taxon>Ciliophora</taxon>
        <taxon>Intramacronucleata</taxon>
        <taxon>Oligohymenophorea</taxon>
        <taxon>Peniculida</taxon>
        <taxon>Parameciidae</taxon>
        <taxon>Paramecium</taxon>
    </lineage>
</organism>
<dbReference type="Proteomes" id="UP000692954">
    <property type="component" value="Unassembled WGS sequence"/>
</dbReference>
<evidence type="ECO:0000313" key="3">
    <source>
        <dbReference type="Proteomes" id="UP000692954"/>
    </source>
</evidence>
<feature type="coiled-coil region" evidence="1">
    <location>
        <begin position="91"/>
        <end position="167"/>
    </location>
</feature>
<keyword evidence="1" id="KW-0175">Coiled coil</keyword>
<keyword evidence="3" id="KW-1185">Reference proteome</keyword>
<dbReference type="OrthoDB" id="302883at2759"/>
<evidence type="ECO:0000256" key="1">
    <source>
        <dbReference type="SAM" id="Coils"/>
    </source>
</evidence>